<organism evidence="2 3">
    <name type="scientific">Neptunicoccus cionae</name>
    <dbReference type="NCBI Taxonomy" id="2035344"/>
    <lineage>
        <taxon>Bacteria</taxon>
        <taxon>Pseudomonadati</taxon>
        <taxon>Pseudomonadota</taxon>
        <taxon>Alphaproteobacteria</taxon>
        <taxon>Rhodobacterales</taxon>
        <taxon>Paracoccaceae</taxon>
        <taxon>Neptunicoccus</taxon>
    </lineage>
</organism>
<name>A0A916R030_9RHOB</name>
<dbReference type="RefSeq" id="WP_188676286.1">
    <property type="nucleotide sequence ID" value="NZ_BMKA01000003.1"/>
</dbReference>
<dbReference type="InterPro" id="IPR011969">
    <property type="entry name" value="Clan_AA_Asp_peptidase_C"/>
</dbReference>
<dbReference type="EMBL" id="BMKA01000003">
    <property type="protein sequence ID" value="GGA24699.1"/>
    <property type="molecule type" value="Genomic_DNA"/>
</dbReference>
<dbReference type="PROSITE" id="PS00141">
    <property type="entry name" value="ASP_PROTEASE"/>
    <property type="match status" value="1"/>
</dbReference>
<feature type="transmembrane region" description="Helical" evidence="1">
    <location>
        <begin position="38"/>
        <end position="55"/>
    </location>
</feature>
<sequence length="192" mass="20939">MSGDERAYFFYLTLLLLFVGSGFLFGYRQKLGKSLQQAAIWGLIFVGVVIAYGFSDTLKQQIMPSRAAQSSEGYVVQRARDGHFYLALEVNGKTVPFVVDTGATSIVLSRQDAEKVGIDPDSLSYLGRANTANGVVETASTVLDRVALGDLVDYDVRASVNGGEMNGSLLGMAYLNRFSEISMRGDRMILRP</sequence>
<gene>
    <name evidence="2" type="ORF">GCM10011498_27140</name>
</gene>
<keyword evidence="1" id="KW-0472">Membrane</keyword>
<dbReference type="Proteomes" id="UP000628017">
    <property type="component" value="Unassembled WGS sequence"/>
</dbReference>
<keyword evidence="1" id="KW-0812">Transmembrane</keyword>
<protein>
    <submittedName>
        <fullName evidence="2">Aspartyl protease</fullName>
    </submittedName>
</protein>
<keyword evidence="1" id="KW-1133">Transmembrane helix</keyword>
<dbReference type="InterPro" id="IPR001969">
    <property type="entry name" value="Aspartic_peptidase_AS"/>
</dbReference>
<keyword evidence="2" id="KW-0378">Hydrolase</keyword>
<dbReference type="GO" id="GO:0004190">
    <property type="term" value="F:aspartic-type endopeptidase activity"/>
    <property type="evidence" value="ECO:0007669"/>
    <property type="project" value="InterPro"/>
</dbReference>
<evidence type="ECO:0000313" key="2">
    <source>
        <dbReference type="EMBL" id="GGA24699.1"/>
    </source>
</evidence>
<dbReference type="Gene3D" id="2.40.70.10">
    <property type="entry name" value="Acid Proteases"/>
    <property type="match status" value="1"/>
</dbReference>
<reference evidence="2" key="1">
    <citation type="journal article" date="2014" name="Int. J. Syst. Evol. Microbiol.">
        <title>Complete genome sequence of Corynebacterium casei LMG S-19264T (=DSM 44701T), isolated from a smear-ripened cheese.</title>
        <authorList>
            <consortium name="US DOE Joint Genome Institute (JGI-PGF)"/>
            <person name="Walter F."/>
            <person name="Albersmeier A."/>
            <person name="Kalinowski J."/>
            <person name="Ruckert C."/>
        </authorList>
    </citation>
    <scope>NUCLEOTIDE SEQUENCE</scope>
    <source>
        <strain evidence="2">CGMCC 1.15880</strain>
    </source>
</reference>
<dbReference type="SUPFAM" id="SSF50630">
    <property type="entry name" value="Acid proteases"/>
    <property type="match status" value="1"/>
</dbReference>
<dbReference type="InterPro" id="IPR021109">
    <property type="entry name" value="Peptidase_aspartic_dom_sf"/>
</dbReference>
<keyword evidence="2" id="KW-0645">Protease</keyword>
<reference evidence="2" key="2">
    <citation type="submission" date="2020-09" db="EMBL/GenBank/DDBJ databases">
        <authorList>
            <person name="Sun Q."/>
            <person name="Zhou Y."/>
        </authorList>
    </citation>
    <scope>NUCLEOTIDE SEQUENCE</scope>
    <source>
        <strain evidence="2">CGMCC 1.15880</strain>
    </source>
</reference>
<evidence type="ECO:0000313" key="3">
    <source>
        <dbReference type="Proteomes" id="UP000628017"/>
    </source>
</evidence>
<proteinExistence type="predicted"/>
<dbReference type="NCBIfam" id="TIGR02281">
    <property type="entry name" value="clan_AA_DTGA"/>
    <property type="match status" value="1"/>
</dbReference>
<dbReference type="Pfam" id="PF13975">
    <property type="entry name" value="gag-asp_proteas"/>
    <property type="match status" value="1"/>
</dbReference>
<dbReference type="AlphaFoldDB" id="A0A916R030"/>
<dbReference type="InterPro" id="IPR034122">
    <property type="entry name" value="Retropepsin-like_bacterial"/>
</dbReference>
<dbReference type="GO" id="GO:0006508">
    <property type="term" value="P:proteolysis"/>
    <property type="evidence" value="ECO:0007669"/>
    <property type="project" value="UniProtKB-KW"/>
</dbReference>
<keyword evidence="3" id="KW-1185">Reference proteome</keyword>
<comment type="caution">
    <text evidence="2">The sequence shown here is derived from an EMBL/GenBank/DDBJ whole genome shotgun (WGS) entry which is preliminary data.</text>
</comment>
<dbReference type="CDD" id="cd05483">
    <property type="entry name" value="retropepsin_like_bacteria"/>
    <property type="match status" value="1"/>
</dbReference>
<accession>A0A916R030</accession>
<feature type="transmembrane region" description="Helical" evidence="1">
    <location>
        <begin position="6"/>
        <end position="26"/>
    </location>
</feature>
<evidence type="ECO:0000256" key="1">
    <source>
        <dbReference type="SAM" id="Phobius"/>
    </source>
</evidence>